<organism evidence="1">
    <name type="scientific">Anguilla anguilla</name>
    <name type="common">European freshwater eel</name>
    <name type="synonym">Muraena anguilla</name>
    <dbReference type="NCBI Taxonomy" id="7936"/>
    <lineage>
        <taxon>Eukaryota</taxon>
        <taxon>Metazoa</taxon>
        <taxon>Chordata</taxon>
        <taxon>Craniata</taxon>
        <taxon>Vertebrata</taxon>
        <taxon>Euteleostomi</taxon>
        <taxon>Actinopterygii</taxon>
        <taxon>Neopterygii</taxon>
        <taxon>Teleostei</taxon>
        <taxon>Anguilliformes</taxon>
        <taxon>Anguillidae</taxon>
        <taxon>Anguilla</taxon>
    </lineage>
</organism>
<dbReference type="AlphaFoldDB" id="A0A0E9TMR8"/>
<evidence type="ECO:0000313" key="1">
    <source>
        <dbReference type="EMBL" id="JAH54979.1"/>
    </source>
</evidence>
<accession>A0A0E9TMR8</accession>
<reference evidence="1" key="1">
    <citation type="submission" date="2014-11" db="EMBL/GenBank/DDBJ databases">
        <authorList>
            <person name="Amaro Gonzalez C."/>
        </authorList>
    </citation>
    <scope>NUCLEOTIDE SEQUENCE</scope>
</reference>
<name>A0A0E9TMR8_ANGAN</name>
<sequence length="31" mass="3411">MSPIPLMLPPVVLSNSDTEPATLMRSHFDTL</sequence>
<protein>
    <submittedName>
        <fullName evidence="1">Uncharacterized protein</fullName>
    </submittedName>
</protein>
<dbReference type="EMBL" id="GBXM01053598">
    <property type="protein sequence ID" value="JAH54979.1"/>
    <property type="molecule type" value="Transcribed_RNA"/>
</dbReference>
<reference evidence="1" key="2">
    <citation type="journal article" date="2015" name="Fish Shellfish Immunol.">
        <title>Early steps in the European eel (Anguilla anguilla)-Vibrio vulnificus interaction in the gills: Role of the RtxA13 toxin.</title>
        <authorList>
            <person name="Callol A."/>
            <person name="Pajuelo D."/>
            <person name="Ebbesson L."/>
            <person name="Teles M."/>
            <person name="MacKenzie S."/>
            <person name="Amaro C."/>
        </authorList>
    </citation>
    <scope>NUCLEOTIDE SEQUENCE</scope>
</reference>
<proteinExistence type="predicted"/>